<dbReference type="EMBL" id="FXWK01000002">
    <property type="protein sequence ID" value="SMQ85333.1"/>
    <property type="molecule type" value="Genomic_DNA"/>
</dbReference>
<keyword evidence="6 7" id="KW-0472">Membrane</keyword>
<keyword evidence="7" id="KW-0997">Cell inner membrane</keyword>
<organism evidence="9 10">
    <name type="scientific">Devosia lucknowensis</name>
    <dbReference type="NCBI Taxonomy" id="1096929"/>
    <lineage>
        <taxon>Bacteria</taxon>
        <taxon>Pseudomonadati</taxon>
        <taxon>Pseudomonadota</taxon>
        <taxon>Alphaproteobacteria</taxon>
        <taxon>Hyphomicrobiales</taxon>
        <taxon>Devosiaceae</taxon>
        <taxon>Devosia</taxon>
    </lineage>
</organism>
<proteinExistence type="inferred from homology"/>
<evidence type="ECO:0000259" key="8">
    <source>
        <dbReference type="Pfam" id="PF04290"/>
    </source>
</evidence>
<comment type="subunit">
    <text evidence="7">The complex comprises the extracytoplasmic solute receptor protein and the two transmembrane proteins.</text>
</comment>
<evidence type="ECO:0000256" key="3">
    <source>
        <dbReference type="ARBA" id="ARBA00022475"/>
    </source>
</evidence>
<dbReference type="OrthoDB" id="6183232at2"/>
<feature type="transmembrane region" description="Helical" evidence="7">
    <location>
        <begin position="20"/>
        <end position="45"/>
    </location>
</feature>
<evidence type="ECO:0000256" key="6">
    <source>
        <dbReference type="ARBA" id="ARBA00023136"/>
    </source>
</evidence>
<feature type="domain" description="Tripartite ATP-independent periplasmic transporters DctQ component" evidence="8">
    <location>
        <begin position="30"/>
        <end position="157"/>
    </location>
</feature>
<evidence type="ECO:0000256" key="2">
    <source>
        <dbReference type="ARBA" id="ARBA00022448"/>
    </source>
</evidence>
<comment type="similarity">
    <text evidence="7">Belongs to the TRAP transporter small permease family.</text>
</comment>
<comment type="function">
    <text evidence="7">Part of the tripartite ATP-independent periplasmic (TRAP) transport system.</text>
</comment>
<reference evidence="10" key="1">
    <citation type="submission" date="2017-04" db="EMBL/GenBank/DDBJ databases">
        <authorList>
            <person name="Varghese N."/>
            <person name="Submissions S."/>
        </authorList>
    </citation>
    <scope>NUCLEOTIDE SEQUENCE [LARGE SCALE GENOMIC DNA]</scope>
</reference>
<dbReference type="GO" id="GO:0005886">
    <property type="term" value="C:plasma membrane"/>
    <property type="evidence" value="ECO:0007669"/>
    <property type="project" value="UniProtKB-SubCell"/>
</dbReference>
<comment type="subcellular location">
    <subcellularLocation>
        <location evidence="7">Cell inner membrane</location>
        <topology evidence="7">Multi-pass membrane protein</topology>
    </subcellularLocation>
    <subcellularLocation>
        <location evidence="1">Cell membrane</location>
        <topology evidence="1">Multi-pass membrane protein</topology>
    </subcellularLocation>
</comment>
<keyword evidence="5 7" id="KW-1133">Transmembrane helix</keyword>
<evidence type="ECO:0000256" key="1">
    <source>
        <dbReference type="ARBA" id="ARBA00004651"/>
    </source>
</evidence>
<keyword evidence="2 7" id="KW-0813">Transport</keyword>
<accession>A0A1Y6G7M7</accession>
<keyword evidence="10" id="KW-1185">Reference proteome</keyword>
<dbReference type="GO" id="GO:0022857">
    <property type="term" value="F:transmembrane transporter activity"/>
    <property type="evidence" value="ECO:0007669"/>
    <property type="project" value="UniProtKB-UniRule"/>
</dbReference>
<feature type="transmembrane region" description="Helical" evidence="7">
    <location>
        <begin position="139"/>
        <end position="160"/>
    </location>
</feature>
<feature type="transmembrane region" description="Helical" evidence="7">
    <location>
        <begin position="57"/>
        <end position="75"/>
    </location>
</feature>
<evidence type="ECO:0000313" key="9">
    <source>
        <dbReference type="EMBL" id="SMQ85333.1"/>
    </source>
</evidence>
<sequence>MFTDRSFLGRTAHRLARWTAIAGGIALLAMIAIVVISVIGRTLIWAGLKPILGDYELIGLGMGFAVFAFMPWAHLERGHALVSLVTDNFSGAVNAWILVVTDLMMLVAAAFICWRLYFGMMDKFSYRETTILLGVPMGWAYAAAMIGAVVFVLVSVFVFGRSVTDALAGRAPAKQQGVDH</sequence>
<dbReference type="Proteomes" id="UP000194474">
    <property type="component" value="Unassembled WGS sequence"/>
</dbReference>
<gene>
    <name evidence="9" type="ORF">SAMN06295905_2610</name>
</gene>
<dbReference type="InterPro" id="IPR055348">
    <property type="entry name" value="DctQ"/>
</dbReference>
<evidence type="ECO:0000256" key="4">
    <source>
        <dbReference type="ARBA" id="ARBA00022692"/>
    </source>
</evidence>
<keyword evidence="4 7" id="KW-0812">Transmembrane</keyword>
<protein>
    <recommendedName>
        <fullName evidence="7">TRAP transporter small permease protein</fullName>
    </recommendedName>
</protein>
<keyword evidence="3" id="KW-1003">Cell membrane</keyword>
<name>A0A1Y6G7M7_9HYPH</name>
<dbReference type="AlphaFoldDB" id="A0A1Y6G7M7"/>
<dbReference type="RefSeq" id="WP_086471017.1">
    <property type="nucleotide sequence ID" value="NZ_FXWK01000002.1"/>
</dbReference>
<dbReference type="Pfam" id="PF04290">
    <property type="entry name" value="DctQ"/>
    <property type="match status" value="1"/>
</dbReference>
<feature type="transmembrane region" description="Helical" evidence="7">
    <location>
        <begin position="95"/>
        <end position="118"/>
    </location>
</feature>
<evidence type="ECO:0000313" key="10">
    <source>
        <dbReference type="Proteomes" id="UP000194474"/>
    </source>
</evidence>
<evidence type="ECO:0000256" key="7">
    <source>
        <dbReference type="RuleBase" id="RU369079"/>
    </source>
</evidence>
<evidence type="ECO:0000256" key="5">
    <source>
        <dbReference type="ARBA" id="ARBA00022989"/>
    </source>
</evidence>